<dbReference type="PROSITE" id="PS51257">
    <property type="entry name" value="PROKAR_LIPOPROTEIN"/>
    <property type="match status" value="1"/>
</dbReference>
<dbReference type="Proteomes" id="UP000029409">
    <property type="component" value="Chromosome"/>
</dbReference>
<name>A0A089HR20_PAEDU</name>
<dbReference type="EMBL" id="CP009288">
    <property type="protein sequence ID" value="AIQ14421.1"/>
    <property type="molecule type" value="Genomic_DNA"/>
</dbReference>
<organism evidence="5 6">
    <name type="scientific">Paenibacillus durus</name>
    <name type="common">Paenibacillus azotofixans</name>
    <dbReference type="NCBI Taxonomy" id="44251"/>
    <lineage>
        <taxon>Bacteria</taxon>
        <taxon>Bacillati</taxon>
        <taxon>Bacillota</taxon>
        <taxon>Bacilli</taxon>
        <taxon>Bacillales</taxon>
        <taxon>Paenibacillaceae</taxon>
        <taxon>Paenibacillus</taxon>
    </lineage>
</organism>
<dbReference type="eggNOG" id="COG0687">
    <property type="taxonomic scope" value="Bacteria"/>
</dbReference>
<evidence type="ECO:0000256" key="2">
    <source>
        <dbReference type="ARBA" id="ARBA00022448"/>
    </source>
</evidence>
<dbReference type="SUPFAM" id="SSF53850">
    <property type="entry name" value="Periplasmic binding protein-like II"/>
    <property type="match status" value="1"/>
</dbReference>
<dbReference type="KEGG" id="pdu:PDUR_22840"/>
<dbReference type="STRING" id="44251.PDUR_22840"/>
<dbReference type="AlphaFoldDB" id="A0A089HR20"/>
<evidence type="ECO:0000256" key="4">
    <source>
        <dbReference type="ARBA" id="ARBA00022764"/>
    </source>
</evidence>
<dbReference type="InterPro" id="IPR001188">
    <property type="entry name" value="Sperm_putr-bd"/>
</dbReference>
<proteinExistence type="predicted"/>
<accession>A0A089HR20</accession>
<dbReference type="GO" id="GO:0042597">
    <property type="term" value="C:periplasmic space"/>
    <property type="evidence" value="ECO:0007669"/>
    <property type="project" value="UniProtKB-SubCell"/>
</dbReference>
<gene>
    <name evidence="5" type="ORF">PDUR_22840</name>
</gene>
<keyword evidence="2" id="KW-0813">Transport</keyword>
<dbReference type="GO" id="GO:0019808">
    <property type="term" value="F:polyamine binding"/>
    <property type="evidence" value="ECO:0007669"/>
    <property type="project" value="InterPro"/>
</dbReference>
<protein>
    <recommendedName>
        <fullName evidence="7">Spermidine/putrescine ABC transporter substrate-binding protein</fullName>
    </recommendedName>
</protein>
<dbReference type="RefSeq" id="WP_042208192.1">
    <property type="nucleotide sequence ID" value="NZ_CP009288.1"/>
</dbReference>
<dbReference type="PRINTS" id="PR00909">
    <property type="entry name" value="SPERMDNBNDNG"/>
</dbReference>
<keyword evidence="4" id="KW-0574">Periplasm</keyword>
<evidence type="ECO:0008006" key="7">
    <source>
        <dbReference type="Google" id="ProtNLM"/>
    </source>
</evidence>
<dbReference type="InterPro" id="IPR006059">
    <property type="entry name" value="SBP"/>
</dbReference>
<evidence type="ECO:0000256" key="3">
    <source>
        <dbReference type="ARBA" id="ARBA00022729"/>
    </source>
</evidence>
<dbReference type="GO" id="GO:0015846">
    <property type="term" value="P:polyamine transport"/>
    <property type="evidence" value="ECO:0007669"/>
    <property type="project" value="InterPro"/>
</dbReference>
<dbReference type="Gene3D" id="3.40.190.10">
    <property type="entry name" value="Periplasmic binding protein-like II"/>
    <property type="match status" value="2"/>
</dbReference>
<evidence type="ECO:0000313" key="6">
    <source>
        <dbReference type="Proteomes" id="UP000029409"/>
    </source>
</evidence>
<comment type="subcellular location">
    <subcellularLocation>
        <location evidence="1">Periplasm</location>
    </subcellularLocation>
</comment>
<sequence length="379" mass="41754">MKLKHVLIVLMSVVILVGLSGCGGNASSTNSGAGTASSAAPANGGEDLAKFKGETINVLSWEGYQEDEWVKPFEQKYGVTVKVTYAGSVDEMFAKAASGSVKYDLIFMDGGSVSRYHKMNLIQPIDLAKLTNTNQLIANMKSLNDKHVVKDGKTYAVPFAWGSLPMMVNADKIKEPIDSWNALWDPKYSGKIVTLDDAANQTAMTAMLLGFEDPYNLTDEQMEQVKSKLLEQKPLVRTYYAGFEDGKNLMASDEGWIGFSMGPTMITDLQKEGKNVVEVIPKEGALVWIDNAVIGKDAKDPELVHIYIDYLISSEVQAQLIKKTSYGGVNADSANKLTDEEKKVSHMDDPNYFNNLVYVAFPESFEKRVKLWNEVKAAQ</sequence>
<evidence type="ECO:0000256" key="1">
    <source>
        <dbReference type="ARBA" id="ARBA00004418"/>
    </source>
</evidence>
<dbReference type="OrthoDB" id="9769319at2"/>
<reference evidence="5 6" key="1">
    <citation type="submission" date="2014-08" db="EMBL/GenBank/DDBJ databases">
        <title>Comparative genomics of the Paenibacillus odorifer group.</title>
        <authorList>
            <person name="den Bakker H.C."/>
            <person name="Tsai Y.-C."/>
            <person name="Martin N."/>
            <person name="Korlach J."/>
            <person name="Wiedmann M."/>
        </authorList>
    </citation>
    <scope>NUCLEOTIDE SEQUENCE [LARGE SCALE GENOMIC DNA]</scope>
    <source>
        <strain evidence="5 6">DSM 1735</strain>
    </source>
</reference>
<evidence type="ECO:0000313" key="5">
    <source>
        <dbReference type="EMBL" id="AIQ14421.1"/>
    </source>
</evidence>
<keyword evidence="6" id="KW-1185">Reference proteome</keyword>
<dbReference type="PANTHER" id="PTHR30222:SF17">
    <property type="entry name" value="SPERMIDINE_PUTRESCINE-BINDING PERIPLASMIC PROTEIN"/>
    <property type="match status" value="1"/>
</dbReference>
<dbReference type="Pfam" id="PF13416">
    <property type="entry name" value="SBP_bac_8"/>
    <property type="match status" value="1"/>
</dbReference>
<keyword evidence="3" id="KW-0732">Signal</keyword>
<dbReference type="PANTHER" id="PTHR30222">
    <property type="entry name" value="SPERMIDINE/PUTRESCINE-BINDING PERIPLASMIC PROTEIN"/>
    <property type="match status" value="1"/>
</dbReference>